<evidence type="ECO:0000313" key="3">
    <source>
        <dbReference type="EMBL" id="MBG3876002.1"/>
    </source>
</evidence>
<dbReference type="Gene3D" id="3.90.25.10">
    <property type="entry name" value="UDP-galactose 4-epimerase, domain 1"/>
    <property type="match status" value="1"/>
</dbReference>
<feature type="domain" description="NAD-dependent epimerase/dehydratase" evidence="2">
    <location>
        <begin position="11"/>
        <end position="238"/>
    </location>
</feature>
<sequence length="369" mass="40305">MFADAYRGRKVLVTGHTGFKGSWLTAWLLQLGAEVAGLSVDVPTSPANFDEMGLGARITDIRADIRDRAAVCKAVADFAPEVVFHLAAQALVRKSYDDPAATIEANAMGTLNILEAVRCAPSVQAVVCITSDKCYRNDEWVWGYRETDHLGGEDPYSASKGCAEIIAHSYFRSFFRNGVRCATTRAGNVIGGGDWAADRIVPDCARAWAEGKAVQIRSPWATRPWQHVLEPLSGYLWLGAKLLLNEQGPFPLSGEAYNFGPAADVNNNVAEVVDALAPYWPGFASEMDRAGQAGMKECTLLKLCCDKSLAYLGWQATLNFAETIRFTAEWYRAFYAPQGAARPDMYAFTMNQIAEYSDKAAAKGLAWAK</sequence>
<evidence type="ECO:0000313" key="4">
    <source>
        <dbReference type="Proteomes" id="UP001194469"/>
    </source>
</evidence>
<gene>
    <name evidence="3" type="primary">rfbG</name>
    <name evidence="3" type="ORF">FVW20_02910</name>
</gene>
<evidence type="ECO:0000259" key="2">
    <source>
        <dbReference type="Pfam" id="PF01370"/>
    </source>
</evidence>
<name>A0ABS0J0P9_9BACT</name>
<comment type="similarity">
    <text evidence="1">Belongs to the NAD(P)-dependent epimerase/dehydratase family.</text>
</comment>
<evidence type="ECO:0000256" key="1">
    <source>
        <dbReference type="ARBA" id="ARBA00007637"/>
    </source>
</evidence>
<dbReference type="PANTHER" id="PTHR43000">
    <property type="entry name" value="DTDP-D-GLUCOSE 4,6-DEHYDRATASE-RELATED"/>
    <property type="match status" value="1"/>
</dbReference>
<reference evidence="3 4" key="1">
    <citation type="submission" date="2019-08" db="EMBL/GenBank/DDBJ databases">
        <authorList>
            <person name="Luo N."/>
        </authorList>
    </citation>
    <scope>NUCLEOTIDE SEQUENCE [LARGE SCALE GENOMIC DNA]</scope>
    <source>
        <strain evidence="3 4">NCIMB 9442</strain>
    </source>
</reference>
<protein>
    <submittedName>
        <fullName evidence="3">CDP-glucose 4,6-dehydratase</fullName>
        <ecNumber evidence="3">4.2.1.45</ecNumber>
    </submittedName>
</protein>
<organism evidence="3 4">
    <name type="scientific">Nitratidesulfovibrio oxamicus</name>
    <dbReference type="NCBI Taxonomy" id="32016"/>
    <lineage>
        <taxon>Bacteria</taxon>
        <taxon>Pseudomonadati</taxon>
        <taxon>Thermodesulfobacteriota</taxon>
        <taxon>Desulfovibrionia</taxon>
        <taxon>Desulfovibrionales</taxon>
        <taxon>Desulfovibrionaceae</taxon>
        <taxon>Nitratidesulfovibrio</taxon>
    </lineage>
</organism>
<dbReference type="SUPFAM" id="SSF51735">
    <property type="entry name" value="NAD(P)-binding Rossmann-fold domains"/>
    <property type="match status" value="1"/>
</dbReference>
<comment type="caution">
    <text evidence="3">The sequence shown here is derived from an EMBL/GenBank/DDBJ whole genome shotgun (WGS) entry which is preliminary data.</text>
</comment>
<dbReference type="InterPro" id="IPR001509">
    <property type="entry name" value="Epimerase_deHydtase"/>
</dbReference>
<dbReference type="EC" id="4.2.1.45" evidence="3"/>
<dbReference type="Pfam" id="PF01370">
    <property type="entry name" value="Epimerase"/>
    <property type="match status" value="1"/>
</dbReference>
<dbReference type="GO" id="GO:0047733">
    <property type="term" value="F:CDP-glucose 4,6-dehydratase activity"/>
    <property type="evidence" value="ECO:0007669"/>
    <property type="project" value="UniProtKB-EC"/>
</dbReference>
<keyword evidence="4" id="KW-1185">Reference proteome</keyword>
<dbReference type="InterPro" id="IPR013445">
    <property type="entry name" value="CDP_4_6_deHydtase"/>
</dbReference>
<dbReference type="NCBIfam" id="TIGR02622">
    <property type="entry name" value="CDP_4_6_dhtase"/>
    <property type="match status" value="1"/>
</dbReference>
<dbReference type="EMBL" id="VRYY01000062">
    <property type="protein sequence ID" value="MBG3876002.1"/>
    <property type="molecule type" value="Genomic_DNA"/>
</dbReference>
<dbReference type="RefSeq" id="WP_196608221.1">
    <property type="nucleotide sequence ID" value="NZ_VRYY01000062.1"/>
</dbReference>
<dbReference type="CDD" id="cd05252">
    <property type="entry name" value="CDP_GD_SDR_e"/>
    <property type="match status" value="1"/>
</dbReference>
<dbReference type="Proteomes" id="UP001194469">
    <property type="component" value="Unassembled WGS sequence"/>
</dbReference>
<accession>A0ABS0J0P9</accession>
<proteinExistence type="inferred from homology"/>
<dbReference type="Gene3D" id="3.40.50.720">
    <property type="entry name" value="NAD(P)-binding Rossmann-like Domain"/>
    <property type="match status" value="1"/>
</dbReference>
<dbReference type="InterPro" id="IPR036291">
    <property type="entry name" value="NAD(P)-bd_dom_sf"/>
</dbReference>
<keyword evidence="3" id="KW-0456">Lyase</keyword>